<comment type="caution">
    <text evidence="3">The sequence shown here is derived from an EMBL/GenBank/DDBJ whole genome shotgun (WGS) entry which is preliminary data.</text>
</comment>
<dbReference type="Pfam" id="PF00266">
    <property type="entry name" value="Aminotran_5"/>
    <property type="match status" value="1"/>
</dbReference>
<dbReference type="Proteomes" id="UP000559010">
    <property type="component" value="Unassembled WGS sequence"/>
</dbReference>
<dbReference type="AlphaFoldDB" id="A0A848J106"/>
<dbReference type="InterPro" id="IPR015421">
    <property type="entry name" value="PyrdxlP-dep_Trfase_major"/>
</dbReference>
<dbReference type="RefSeq" id="WP_169679722.1">
    <property type="nucleotide sequence ID" value="NZ_JABBNU010000004.1"/>
</dbReference>
<keyword evidence="3" id="KW-0032">Aminotransferase</keyword>
<protein>
    <submittedName>
        <fullName evidence="3">Aminotransferase class V-fold PLP-dependent enzyme</fullName>
    </submittedName>
</protein>
<name>A0A848J106_9BACT</name>
<keyword evidence="1" id="KW-0663">Pyridoxal phosphate</keyword>
<sequence length="383" mass="43541">MNCQKHLFSLDHDEVYLNCAYMSPLLNSTQEVGIKGIRQKGVPTRISTDDFFQTEKDIKNLYSNLINCSSDQIAIIPSTSYGLASVFNNIKGQTGQEIIIVKDDFPSSYYTVNEWCKKWDVKMVIVDKPDLNTEQSWTDTIINSINERTSIIAIPTTHWVDGTRFDLKKIGEICQKHNIKLIVDGTQSVGAVPIDVMECNIYALVTASYKWMFGPYNIGLLYISPELNNGDPIEFSWMNRINSTDFTSLTNYTDEYNPGASRYNVGEFSNFILLPMLKDALLQLNSWTVEAVNDYCSSLTSPIINHFKTKGYLFNKVEELENHLLGINLPSDSRLDANTIAQKLKEKKISVSVRKTLIRISPNVYNSENDIAKFIEILDKFDL</sequence>
<dbReference type="InterPro" id="IPR015422">
    <property type="entry name" value="PyrdxlP-dep_Trfase_small"/>
</dbReference>
<gene>
    <name evidence="3" type="ORF">HH304_07455</name>
</gene>
<accession>A0A848J106</accession>
<evidence type="ECO:0000313" key="3">
    <source>
        <dbReference type="EMBL" id="NMM48230.1"/>
    </source>
</evidence>
<keyword evidence="3" id="KW-0808">Transferase</keyword>
<evidence type="ECO:0000256" key="1">
    <source>
        <dbReference type="ARBA" id="ARBA00022898"/>
    </source>
</evidence>
<keyword evidence="4" id="KW-1185">Reference proteome</keyword>
<dbReference type="PANTHER" id="PTHR43586">
    <property type="entry name" value="CYSTEINE DESULFURASE"/>
    <property type="match status" value="1"/>
</dbReference>
<dbReference type="InterPro" id="IPR000192">
    <property type="entry name" value="Aminotrans_V_dom"/>
</dbReference>
<feature type="domain" description="Aminotransferase class V" evidence="2">
    <location>
        <begin position="56"/>
        <end position="353"/>
    </location>
</feature>
<evidence type="ECO:0000259" key="2">
    <source>
        <dbReference type="Pfam" id="PF00266"/>
    </source>
</evidence>
<evidence type="ECO:0000313" key="4">
    <source>
        <dbReference type="Proteomes" id="UP000559010"/>
    </source>
</evidence>
<dbReference type="PANTHER" id="PTHR43586:SF15">
    <property type="entry name" value="BLR3095 PROTEIN"/>
    <property type="match status" value="1"/>
</dbReference>
<proteinExistence type="predicted"/>
<dbReference type="SUPFAM" id="SSF53383">
    <property type="entry name" value="PLP-dependent transferases"/>
    <property type="match status" value="1"/>
</dbReference>
<dbReference type="Gene3D" id="3.40.640.10">
    <property type="entry name" value="Type I PLP-dependent aspartate aminotransferase-like (Major domain)"/>
    <property type="match status" value="1"/>
</dbReference>
<organism evidence="3 4">
    <name type="scientific">Marinigracilibium pacificum</name>
    <dbReference type="NCBI Taxonomy" id="2729599"/>
    <lineage>
        <taxon>Bacteria</taxon>
        <taxon>Pseudomonadati</taxon>
        <taxon>Bacteroidota</taxon>
        <taxon>Cytophagia</taxon>
        <taxon>Cytophagales</taxon>
        <taxon>Flammeovirgaceae</taxon>
        <taxon>Marinigracilibium</taxon>
    </lineage>
</organism>
<dbReference type="Gene3D" id="3.90.1150.10">
    <property type="entry name" value="Aspartate Aminotransferase, domain 1"/>
    <property type="match status" value="1"/>
</dbReference>
<dbReference type="GO" id="GO:0008483">
    <property type="term" value="F:transaminase activity"/>
    <property type="evidence" value="ECO:0007669"/>
    <property type="project" value="UniProtKB-KW"/>
</dbReference>
<reference evidence="3 4" key="1">
    <citation type="submission" date="2020-04" db="EMBL/GenBank/DDBJ databases">
        <title>Flammeovirgaceae bacterium KN852 isolated from deep sea.</title>
        <authorList>
            <person name="Zhang D.-C."/>
        </authorList>
    </citation>
    <scope>NUCLEOTIDE SEQUENCE [LARGE SCALE GENOMIC DNA]</scope>
    <source>
        <strain evidence="3 4">KN852</strain>
    </source>
</reference>
<dbReference type="EMBL" id="JABBNU010000004">
    <property type="protein sequence ID" value="NMM48230.1"/>
    <property type="molecule type" value="Genomic_DNA"/>
</dbReference>
<dbReference type="InterPro" id="IPR015424">
    <property type="entry name" value="PyrdxlP-dep_Trfase"/>
</dbReference>